<evidence type="ECO:0008006" key="4">
    <source>
        <dbReference type="Google" id="ProtNLM"/>
    </source>
</evidence>
<dbReference type="EMBL" id="CP045725">
    <property type="protein sequence ID" value="QGF22832.1"/>
    <property type="molecule type" value="Genomic_DNA"/>
</dbReference>
<keyword evidence="3" id="KW-1185">Reference proteome</keyword>
<dbReference type="PANTHER" id="PTHR35007">
    <property type="entry name" value="INTEGRAL MEMBRANE PROTEIN-RELATED"/>
    <property type="match status" value="1"/>
</dbReference>
<reference evidence="2 3" key="1">
    <citation type="submission" date="2019-10" db="EMBL/GenBank/DDBJ databases">
        <title>Genomic analysis of Raineyella sp. CBA3103.</title>
        <authorList>
            <person name="Roh S.W."/>
        </authorList>
    </citation>
    <scope>NUCLEOTIDE SEQUENCE [LARGE SCALE GENOMIC DNA]</scope>
    <source>
        <strain evidence="2 3">CBA3103</strain>
    </source>
</reference>
<proteinExistence type="predicted"/>
<feature type="transmembrane region" description="Helical" evidence="1">
    <location>
        <begin position="17"/>
        <end position="35"/>
    </location>
</feature>
<gene>
    <name evidence="2" type="ORF">Rai3103_03155</name>
</gene>
<organism evidence="2 3">
    <name type="scientific">Raineyella fluvialis</name>
    <dbReference type="NCBI Taxonomy" id="2662261"/>
    <lineage>
        <taxon>Bacteria</taxon>
        <taxon>Bacillati</taxon>
        <taxon>Actinomycetota</taxon>
        <taxon>Actinomycetes</taxon>
        <taxon>Propionibacteriales</taxon>
        <taxon>Propionibacteriaceae</taxon>
        <taxon>Raineyella</taxon>
    </lineage>
</organism>
<accession>A0A5Q2F760</accession>
<feature type="transmembrane region" description="Helical" evidence="1">
    <location>
        <begin position="160"/>
        <end position="178"/>
    </location>
</feature>
<evidence type="ECO:0000256" key="1">
    <source>
        <dbReference type="SAM" id="Phobius"/>
    </source>
</evidence>
<keyword evidence="1" id="KW-1133">Transmembrane helix</keyword>
<dbReference type="KEGG" id="rain:Rai3103_03155"/>
<evidence type="ECO:0000313" key="2">
    <source>
        <dbReference type="EMBL" id="QGF22832.1"/>
    </source>
</evidence>
<sequence>MAALVLVVAWLVQGPRAAAYIVLVIVPVATVVSLARSRRKRSARTRAETEVARACGMVAAEVRAGRAAEAAVGLVAGDCPVLARAAAALLVGDDVVRTWRAQALEPGCAGLLDLARAWEVSQACGAPMGPSLDQVAGALERDAEVSRLVRAELASAQATGQLMAVLPVVGIGLGYSIGGRPVDFLLHTTVGLACSVAAVVLASIGALWTRALARSPGRED</sequence>
<feature type="transmembrane region" description="Helical" evidence="1">
    <location>
        <begin position="184"/>
        <end position="208"/>
    </location>
</feature>
<evidence type="ECO:0000313" key="3">
    <source>
        <dbReference type="Proteomes" id="UP000386847"/>
    </source>
</evidence>
<dbReference type="AlphaFoldDB" id="A0A5Q2F760"/>
<dbReference type="Proteomes" id="UP000386847">
    <property type="component" value="Chromosome"/>
</dbReference>
<dbReference type="RefSeq" id="WP_153571359.1">
    <property type="nucleotide sequence ID" value="NZ_CP045725.1"/>
</dbReference>
<protein>
    <recommendedName>
        <fullName evidence="4">Tight adherence protein B</fullName>
    </recommendedName>
</protein>
<dbReference type="PANTHER" id="PTHR35007:SF4">
    <property type="entry name" value="CONSERVED TRANSMEMBRANE PROTEIN-RELATED"/>
    <property type="match status" value="1"/>
</dbReference>
<keyword evidence="1" id="KW-0812">Transmembrane</keyword>
<keyword evidence="1" id="KW-0472">Membrane</keyword>
<name>A0A5Q2F760_9ACTN</name>